<sequence length="38" mass="4351">MLRPLIRLAICRAGFDSVFQAGYPLSLRMTLDLRQWAA</sequence>
<proteinExistence type="predicted"/>
<reference evidence="1" key="1">
    <citation type="submission" date="2020-05" db="EMBL/GenBank/DDBJ databases">
        <authorList>
            <person name="Chiriac C."/>
            <person name="Salcher M."/>
            <person name="Ghai R."/>
            <person name="Kavagutti S V."/>
        </authorList>
    </citation>
    <scope>NUCLEOTIDE SEQUENCE</scope>
</reference>
<evidence type="ECO:0000313" key="1">
    <source>
        <dbReference type="EMBL" id="CAB4673900.1"/>
    </source>
</evidence>
<gene>
    <name evidence="1" type="ORF">UFOPK2242_01618</name>
</gene>
<accession>A0A6J6MI55</accession>
<protein>
    <submittedName>
        <fullName evidence="1">Unannotated protein</fullName>
    </submittedName>
</protein>
<name>A0A6J6MI55_9ZZZZ</name>
<organism evidence="1">
    <name type="scientific">freshwater metagenome</name>
    <dbReference type="NCBI Taxonomy" id="449393"/>
    <lineage>
        <taxon>unclassified sequences</taxon>
        <taxon>metagenomes</taxon>
        <taxon>ecological metagenomes</taxon>
    </lineage>
</organism>
<dbReference type="AlphaFoldDB" id="A0A6J6MI55"/>
<dbReference type="EMBL" id="CAEZWM010000277">
    <property type="protein sequence ID" value="CAB4673900.1"/>
    <property type="molecule type" value="Genomic_DNA"/>
</dbReference>